<proteinExistence type="predicted"/>
<gene>
    <name evidence="2" type="ORF">LR48_Vigan10g192700</name>
</gene>
<dbReference type="Gramene" id="KOM56035">
    <property type="protein sequence ID" value="KOM56035"/>
    <property type="gene ID" value="LR48_Vigan10g192700"/>
</dbReference>
<evidence type="ECO:0000313" key="3">
    <source>
        <dbReference type="Proteomes" id="UP000053144"/>
    </source>
</evidence>
<dbReference type="Proteomes" id="UP000053144">
    <property type="component" value="Chromosome 10"/>
</dbReference>
<name>A0A0L9VLW6_PHAAN</name>
<reference evidence="3" key="1">
    <citation type="journal article" date="2015" name="Proc. Natl. Acad. Sci. U.S.A.">
        <title>Genome sequencing of adzuki bean (Vigna angularis) provides insight into high starch and low fat accumulation and domestication.</title>
        <authorList>
            <person name="Yang K."/>
            <person name="Tian Z."/>
            <person name="Chen C."/>
            <person name="Luo L."/>
            <person name="Zhao B."/>
            <person name="Wang Z."/>
            <person name="Yu L."/>
            <person name="Li Y."/>
            <person name="Sun Y."/>
            <person name="Li W."/>
            <person name="Chen Y."/>
            <person name="Li Y."/>
            <person name="Zhang Y."/>
            <person name="Ai D."/>
            <person name="Zhao J."/>
            <person name="Shang C."/>
            <person name="Ma Y."/>
            <person name="Wu B."/>
            <person name="Wang M."/>
            <person name="Gao L."/>
            <person name="Sun D."/>
            <person name="Zhang P."/>
            <person name="Guo F."/>
            <person name="Wang W."/>
            <person name="Li Y."/>
            <person name="Wang J."/>
            <person name="Varshney R.K."/>
            <person name="Wang J."/>
            <person name="Ling H.Q."/>
            <person name="Wan P."/>
        </authorList>
    </citation>
    <scope>NUCLEOTIDE SEQUENCE</scope>
    <source>
        <strain evidence="3">cv. Jingnong 6</strain>
    </source>
</reference>
<evidence type="ECO:0000256" key="1">
    <source>
        <dbReference type="SAM" id="MobiDB-lite"/>
    </source>
</evidence>
<accession>A0A0L9VLW6</accession>
<protein>
    <submittedName>
        <fullName evidence="2">Uncharacterized protein</fullName>
    </submittedName>
</protein>
<dbReference type="EMBL" id="CM003380">
    <property type="protein sequence ID" value="KOM56035.1"/>
    <property type="molecule type" value="Genomic_DNA"/>
</dbReference>
<feature type="region of interest" description="Disordered" evidence="1">
    <location>
        <begin position="61"/>
        <end position="89"/>
    </location>
</feature>
<sequence length="107" mass="11908">MKIRLSLRLSFNRTLSSPPFVQDARPYLWTLVLIEDVRPRPARPGRSSSLLVASLVRPPLAEGVRPRSLSSPARNARSLPHGSPLAQDVRPPPCSSYIFFSHTLARP</sequence>
<dbReference type="AlphaFoldDB" id="A0A0L9VLW6"/>
<evidence type="ECO:0000313" key="2">
    <source>
        <dbReference type="EMBL" id="KOM56035.1"/>
    </source>
</evidence>
<organism evidence="2 3">
    <name type="scientific">Phaseolus angularis</name>
    <name type="common">Azuki bean</name>
    <name type="synonym">Vigna angularis</name>
    <dbReference type="NCBI Taxonomy" id="3914"/>
    <lineage>
        <taxon>Eukaryota</taxon>
        <taxon>Viridiplantae</taxon>
        <taxon>Streptophyta</taxon>
        <taxon>Embryophyta</taxon>
        <taxon>Tracheophyta</taxon>
        <taxon>Spermatophyta</taxon>
        <taxon>Magnoliopsida</taxon>
        <taxon>eudicotyledons</taxon>
        <taxon>Gunneridae</taxon>
        <taxon>Pentapetalae</taxon>
        <taxon>rosids</taxon>
        <taxon>fabids</taxon>
        <taxon>Fabales</taxon>
        <taxon>Fabaceae</taxon>
        <taxon>Papilionoideae</taxon>
        <taxon>50 kb inversion clade</taxon>
        <taxon>NPAAA clade</taxon>
        <taxon>indigoferoid/millettioid clade</taxon>
        <taxon>Phaseoleae</taxon>
        <taxon>Vigna</taxon>
    </lineage>
</organism>